<proteinExistence type="predicted"/>
<dbReference type="AlphaFoldDB" id="A0A917B9B6"/>
<organism evidence="3 4">
    <name type="scientific">Marmoricola endophyticus</name>
    <dbReference type="NCBI Taxonomy" id="2040280"/>
    <lineage>
        <taxon>Bacteria</taxon>
        <taxon>Bacillati</taxon>
        <taxon>Actinomycetota</taxon>
        <taxon>Actinomycetes</taxon>
        <taxon>Propionibacteriales</taxon>
        <taxon>Nocardioidaceae</taxon>
        <taxon>Marmoricola</taxon>
    </lineage>
</organism>
<reference evidence="3" key="1">
    <citation type="journal article" date="2014" name="Int. J. Syst. Evol. Microbiol.">
        <title>Complete genome sequence of Corynebacterium casei LMG S-19264T (=DSM 44701T), isolated from a smear-ripened cheese.</title>
        <authorList>
            <consortium name="US DOE Joint Genome Institute (JGI-PGF)"/>
            <person name="Walter F."/>
            <person name="Albersmeier A."/>
            <person name="Kalinowski J."/>
            <person name="Ruckert C."/>
        </authorList>
    </citation>
    <scope>NUCLEOTIDE SEQUENCE</scope>
    <source>
        <strain evidence="3">CGMCC 1.16067</strain>
    </source>
</reference>
<sequence length="232" mass="24753">MGRHHHFTREQVEDLRRGFDTAVHDTPDLAGPRRGDRRARGGFGGPPWAGFGGPGGFPGGFPGFGGRGPGGPGAGRRRRGDVRAAILDVLASQDAAQESLNGYQVIQAIAERTDEAWKPSPGSVYPTVQQLEDEGLVRTEESGGRKVLLLTDEGRTYVSEHADELAAVWAPFAEGDTEGSGRKDLKKAVGETMAAVWQVAATGSPAQVEQAVEILADTRKRIYTILAEGDPR</sequence>
<comment type="caution">
    <text evidence="3">The sequence shown here is derived from an EMBL/GenBank/DDBJ whole genome shotgun (WGS) entry which is preliminary data.</text>
</comment>
<evidence type="ECO:0000259" key="2">
    <source>
        <dbReference type="Pfam" id="PF03551"/>
    </source>
</evidence>
<dbReference type="InterPro" id="IPR005149">
    <property type="entry name" value="Tscrpt_reg_PadR_N"/>
</dbReference>
<feature type="region of interest" description="Disordered" evidence="1">
    <location>
        <begin position="18"/>
        <end position="78"/>
    </location>
</feature>
<dbReference type="RefSeq" id="WP_188777285.1">
    <property type="nucleotide sequence ID" value="NZ_BMKQ01000001.1"/>
</dbReference>
<dbReference type="InterPro" id="IPR036390">
    <property type="entry name" value="WH_DNA-bd_sf"/>
</dbReference>
<name>A0A917B9B6_9ACTN</name>
<dbReference type="Pfam" id="PF03551">
    <property type="entry name" value="PadR"/>
    <property type="match status" value="1"/>
</dbReference>
<dbReference type="Gene3D" id="1.10.10.10">
    <property type="entry name" value="Winged helix-like DNA-binding domain superfamily/Winged helix DNA-binding domain"/>
    <property type="match status" value="1"/>
</dbReference>
<reference evidence="3" key="2">
    <citation type="submission" date="2020-09" db="EMBL/GenBank/DDBJ databases">
        <authorList>
            <person name="Sun Q."/>
            <person name="Zhou Y."/>
        </authorList>
    </citation>
    <scope>NUCLEOTIDE SEQUENCE</scope>
    <source>
        <strain evidence="3">CGMCC 1.16067</strain>
    </source>
</reference>
<evidence type="ECO:0000313" key="3">
    <source>
        <dbReference type="EMBL" id="GGF31691.1"/>
    </source>
</evidence>
<keyword evidence="4" id="KW-1185">Reference proteome</keyword>
<feature type="compositionally biased region" description="Gly residues" evidence="1">
    <location>
        <begin position="41"/>
        <end position="74"/>
    </location>
</feature>
<gene>
    <name evidence="3" type="ORF">GCM10011519_01290</name>
</gene>
<dbReference type="PANTHER" id="PTHR43252:SF2">
    <property type="entry name" value="TRANSCRIPTION REGULATOR, PADR-LIKE FAMILY"/>
    <property type="match status" value="1"/>
</dbReference>
<protein>
    <recommendedName>
        <fullName evidence="2">Transcription regulator PadR N-terminal domain-containing protein</fullName>
    </recommendedName>
</protein>
<feature type="domain" description="Transcription regulator PadR N-terminal" evidence="2">
    <location>
        <begin position="96"/>
        <end position="159"/>
    </location>
</feature>
<dbReference type="SUPFAM" id="SSF46785">
    <property type="entry name" value="Winged helix' DNA-binding domain"/>
    <property type="match status" value="1"/>
</dbReference>
<dbReference type="EMBL" id="BMKQ01000001">
    <property type="protein sequence ID" value="GGF31691.1"/>
    <property type="molecule type" value="Genomic_DNA"/>
</dbReference>
<dbReference type="PANTHER" id="PTHR43252">
    <property type="entry name" value="TRANSCRIPTIONAL REGULATOR YQJI"/>
    <property type="match status" value="1"/>
</dbReference>
<accession>A0A917B9B6</accession>
<dbReference type="Proteomes" id="UP000649179">
    <property type="component" value="Unassembled WGS sequence"/>
</dbReference>
<evidence type="ECO:0000313" key="4">
    <source>
        <dbReference type="Proteomes" id="UP000649179"/>
    </source>
</evidence>
<dbReference type="InterPro" id="IPR036388">
    <property type="entry name" value="WH-like_DNA-bd_sf"/>
</dbReference>
<evidence type="ECO:0000256" key="1">
    <source>
        <dbReference type="SAM" id="MobiDB-lite"/>
    </source>
</evidence>
<feature type="compositionally biased region" description="Basic and acidic residues" evidence="1">
    <location>
        <begin position="18"/>
        <end position="34"/>
    </location>
</feature>